<dbReference type="HOGENOM" id="CLU_1048791_0_0_11"/>
<feature type="compositionally biased region" description="Low complexity" evidence="1">
    <location>
        <begin position="227"/>
        <end position="237"/>
    </location>
</feature>
<dbReference type="EMBL" id="CP000750">
    <property type="protein sequence ID" value="ABS01545.1"/>
    <property type="molecule type" value="Genomic_DNA"/>
</dbReference>
<reference evidence="4" key="1">
    <citation type="journal article" date="2008" name="PLoS ONE">
        <title>Survival in nuclear waste, extreme resistance, and potential applications gleaned from the genome sequence of Kineococcus radiotolerans SRS30216.</title>
        <authorList>
            <person name="Bagwell C.E."/>
            <person name="Bhat S."/>
            <person name="Hawkins G.M."/>
            <person name="Smith B.W."/>
            <person name="Biswas T."/>
            <person name="Hoover T.R."/>
            <person name="Saunders E."/>
            <person name="Han C.S."/>
            <person name="Tsodikov O.V."/>
            <person name="Shimkets L.J."/>
        </authorList>
    </citation>
    <scope>NUCLEOTIDE SEQUENCE [LARGE SCALE GENOMIC DNA]</scope>
    <source>
        <strain evidence="4">ATCC BAA-149 / DSM 14245 / SRS30216</strain>
    </source>
</reference>
<evidence type="ECO:0000256" key="2">
    <source>
        <dbReference type="SAM" id="Phobius"/>
    </source>
</evidence>
<dbReference type="KEGG" id="kra:Krad_0054"/>
<evidence type="ECO:0000313" key="4">
    <source>
        <dbReference type="Proteomes" id="UP000001116"/>
    </source>
</evidence>
<keyword evidence="4" id="KW-1185">Reference proteome</keyword>
<accession>A6W406</accession>
<feature type="region of interest" description="Disordered" evidence="1">
    <location>
        <begin position="190"/>
        <end position="265"/>
    </location>
</feature>
<evidence type="ECO:0000256" key="1">
    <source>
        <dbReference type="SAM" id="MobiDB-lite"/>
    </source>
</evidence>
<feature type="transmembrane region" description="Helical" evidence="2">
    <location>
        <begin position="117"/>
        <end position="140"/>
    </location>
</feature>
<gene>
    <name evidence="3" type="ordered locus">Krad_0054</name>
</gene>
<sequence length="265" mass="26931">MTPETGDLPRVPPVLRAAAWALVAVAVLLPVVLLGVHQRVLAGALDVRYFASYEYDAQGNETRTVSPDVDFWDRWSVLSGAAPADRALLAAAAACVVLAGLHLTTGVRWPLPRACRWAGAGAAALSALSAAAVVVVDLVAVQLPEGEGAYFPSSSSFLDVAPVLAAMATALVFSAVAGVVLLGPALPPAAAAEQDPGPAAEPLAEPAAEPLSEPDVEPAAEPPAAEPLPGSAAGSPARTPAGSGEVPPFPRPSAEDYAHYRRPQP</sequence>
<feature type="transmembrane region" description="Helical" evidence="2">
    <location>
        <begin position="17"/>
        <end position="36"/>
    </location>
</feature>
<dbReference type="OrthoDB" id="10012525at2"/>
<dbReference type="RefSeq" id="WP_012085639.1">
    <property type="nucleotide sequence ID" value="NC_009664.2"/>
</dbReference>
<evidence type="ECO:0000313" key="3">
    <source>
        <dbReference type="EMBL" id="ABS01545.1"/>
    </source>
</evidence>
<dbReference type="Proteomes" id="UP000001116">
    <property type="component" value="Chromosome"/>
</dbReference>
<dbReference type="STRING" id="266940.Krad_0054"/>
<keyword evidence="2" id="KW-0472">Membrane</keyword>
<name>A6W406_KINRD</name>
<feature type="compositionally biased region" description="Low complexity" evidence="1">
    <location>
        <begin position="190"/>
        <end position="211"/>
    </location>
</feature>
<proteinExistence type="predicted"/>
<protein>
    <submittedName>
        <fullName evidence="3">Uncharacterized protein</fullName>
    </submittedName>
</protein>
<organism evidence="3 4">
    <name type="scientific">Kineococcus radiotolerans (strain ATCC BAA-149 / DSM 14245 / SRS30216)</name>
    <dbReference type="NCBI Taxonomy" id="266940"/>
    <lineage>
        <taxon>Bacteria</taxon>
        <taxon>Bacillati</taxon>
        <taxon>Actinomycetota</taxon>
        <taxon>Actinomycetes</taxon>
        <taxon>Kineosporiales</taxon>
        <taxon>Kineosporiaceae</taxon>
        <taxon>Kineococcus</taxon>
    </lineage>
</organism>
<keyword evidence="2" id="KW-1133">Transmembrane helix</keyword>
<feature type="transmembrane region" description="Helical" evidence="2">
    <location>
        <begin position="160"/>
        <end position="182"/>
    </location>
</feature>
<feature type="transmembrane region" description="Helical" evidence="2">
    <location>
        <begin position="87"/>
        <end position="105"/>
    </location>
</feature>
<keyword evidence="2" id="KW-0812">Transmembrane</keyword>
<dbReference type="AlphaFoldDB" id="A6W406"/>